<comment type="caution">
    <text evidence="1">The sequence shown here is derived from an EMBL/GenBank/DDBJ whole genome shotgun (WGS) entry which is preliminary data.</text>
</comment>
<evidence type="ECO:0000313" key="1">
    <source>
        <dbReference type="EMBL" id="MCI75573.1"/>
    </source>
</evidence>
<keyword evidence="2" id="KW-1185">Reference proteome</keyword>
<sequence>MSRFASPWLKTTPSSPTLFSLPSGEFLHKLCSDDAV</sequence>
<organism evidence="1 2">
    <name type="scientific">Trifolium medium</name>
    <dbReference type="NCBI Taxonomy" id="97028"/>
    <lineage>
        <taxon>Eukaryota</taxon>
        <taxon>Viridiplantae</taxon>
        <taxon>Streptophyta</taxon>
        <taxon>Embryophyta</taxon>
        <taxon>Tracheophyta</taxon>
        <taxon>Spermatophyta</taxon>
        <taxon>Magnoliopsida</taxon>
        <taxon>eudicotyledons</taxon>
        <taxon>Gunneridae</taxon>
        <taxon>Pentapetalae</taxon>
        <taxon>rosids</taxon>
        <taxon>fabids</taxon>
        <taxon>Fabales</taxon>
        <taxon>Fabaceae</taxon>
        <taxon>Papilionoideae</taxon>
        <taxon>50 kb inversion clade</taxon>
        <taxon>NPAAA clade</taxon>
        <taxon>Hologalegina</taxon>
        <taxon>IRL clade</taxon>
        <taxon>Trifolieae</taxon>
        <taxon>Trifolium</taxon>
    </lineage>
</organism>
<evidence type="ECO:0000313" key="2">
    <source>
        <dbReference type="Proteomes" id="UP000265520"/>
    </source>
</evidence>
<name>A0A392UPJ6_9FABA</name>
<dbReference type="Proteomes" id="UP000265520">
    <property type="component" value="Unassembled WGS sequence"/>
</dbReference>
<feature type="non-terminal residue" evidence="1">
    <location>
        <position position="36"/>
    </location>
</feature>
<dbReference type="EMBL" id="LXQA010885957">
    <property type="protein sequence ID" value="MCI75573.1"/>
    <property type="molecule type" value="Genomic_DNA"/>
</dbReference>
<accession>A0A392UPJ6</accession>
<dbReference type="AlphaFoldDB" id="A0A392UPJ6"/>
<protein>
    <submittedName>
        <fullName evidence="1">Uncharacterized protein</fullName>
    </submittedName>
</protein>
<reference evidence="1 2" key="1">
    <citation type="journal article" date="2018" name="Front. Plant Sci.">
        <title>Red Clover (Trifolium pratense) and Zigzag Clover (T. medium) - A Picture of Genomic Similarities and Differences.</title>
        <authorList>
            <person name="Dluhosova J."/>
            <person name="Istvanek J."/>
            <person name="Nedelnik J."/>
            <person name="Repkova J."/>
        </authorList>
    </citation>
    <scope>NUCLEOTIDE SEQUENCE [LARGE SCALE GENOMIC DNA]</scope>
    <source>
        <strain evidence="2">cv. 10/8</strain>
        <tissue evidence="1">Leaf</tissue>
    </source>
</reference>
<proteinExistence type="predicted"/>